<dbReference type="EMBL" id="FZON01000030">
    <property type="protein sequence ID" value="SNS74799.1"/>
    <property type="molecule type" value="Genomic_DNA"/>
</dbReference>
<feature type="signal peptide" evidence="2">
    <location>
        <begin position="1"/>
        <end position="23"/>
    </location>
</feature>
<feature type="region of interest" description="Disordered" evidence="1">
    <location>
        <begin position="33"/>
        <end position="52"/>
    </location>
</feature>
<dbReference type="AlphaFoldDB" id="A0A239H048"/>
<evidence type="ECO:0000256" key="2">
    <source>
        <dbReference type="SAM" id="SignalP"/>
    </source>
</evidence>
<evidence type="ECO:0000256" key="1">
    <source>
        <dbReference type="SAM" id="MobiDB-lite"/>
    </source>
</evidence>
<organism evidence="3 4">
    <name type="scientific">Antarctobacter heliothermus</name>
    <dbReference type="NCBI Taxonomy" id="74033"/>
    <lineage>
        <taxon>Bacteria</taxon>
        <taxon>Pseudomonadati</taxon>
        <taxon>Pseudomonadota</taxon>
        <taxon>Alphaproteobacteria</taxon>
        <taxon>Rhodobacterales</taxon>
        <taxon>Roseobacteraceae</taxon>
        <taxon>Antarctobacter</taxon>
    </lineage>
</organism>
<reference evidence="3 4" key="1">
    <citation type="submission" date="2017-06" db="EMBL/GenBank/DDBJ databases">
        <authorList>
            <person name="Kim H.J."/>
            <person name="Triplett B.A."/>
        </authorList>
    </citation>
    <scope>NUCLEOTIDE SEQUENCE [LARGE SCALE GENOMIC DNA]</scope>
    <source>
        <strain evidence="3 4">DSM 11445</strain>
    </source>
</reference>
<keyword evidence="2" id="KW-0732">Signal</keyword>
<evidence type="ECO:0000313" key="3">
    <source>
        <dbReference type="EMBL" id="SNS74799.1"/>
    </source>
</evidence>
<sequence>MQRMIALLMAVMLFLGMDGPALALDVKTEVPRTDHPRFLPSFRDGSDPQDRRLAGTDQLAEALDQLLTDGSRLIVEMADSQDLPATHGASDDTTIADVARDKAIKTAQVGQQRRGMAETLN</sequence>
<dbReference type="Proteomes" id="UP000198440">
    <property type="component" value="Unassembled WGS sequence"/>
</dbReference>
<gene>
    <name evidence="3" type="ORF">SAMN04488078_103011</name>
</gene>
<evidence type="ECO:0000313" key="4">
    <source>
        <dbReference type="Proteomes" id="UP000198440"/>
    </source>
</evidence>
<name>A0A239H048_9RHOB</name>
<feature type="chain" id="PRO_5012353683" evidence="2">
    <location>
        <begin position="24"/>
        <end position="121"/>
    </location>
</feature>
<accession>A0A239H048</accession>
<protein>
    <submittedName>
        <fullName evidence="3">Uncharacterized protein</fullName>
    </submittedName>
</protein>
<proteinExistence type="predicted"/>